<sequence length="145" mass="16737">MIFGWPWRKREEKKYDWMPFIRDGQPEEFFADVVFGLLTLASFEYGISKVGLRDLKPALSKIDDEFCFSKTLPADDSCGYAYPFLSIADVLSLVLTRGVSQIDNFQWGVPNEAIPKNLQHLSERRGFIKALYPVVDRFVELVARH</sequence>
<protein>
    <submittedName>
        <fullName evidence="1">Uncharacterized protein</fullName>
    </submittedName>
</protein>
<comment type="caution">
    <text evidence="1">The sequence shown here is derived from an EMBL/GenBank/DDBJ whole genome shotgun (WGS) entry which is preliminary data.</text>
</comment>
<gene>
    <name evidence="1" type="ORF">COV85_04345</name>
</gene>
<evidence type="ECO:0000313" key="1">
    <source>
        <dbReference type="EMBL" id="PIQ74023.1"/>
    </source>
</evidence>
<dbReference type="AlphaFoldDB" id="A0A2H0KPF3"/>
<organism evidence="1 2">
    <name type="scientific">Candidatus Portnoybacteria bacterium CG11_big_fil_rev_8_21_14_0_20_44_10</name>
    <dbReference type="NCBI Taxonomy" id="1974818"/>
    <lineage>
        <taxon>Bacteria</taxon>
        <taxon>Candidatus Portnoyibacteriota</taxon>
    </lineage>
</organism>
<proteinExistence type="predicted"/>
<name>A0A2H0KPF3_9BACT</name>
<accession>A0A2H0KPF3</accession>
<dbReference type="Proteomes" id="UP000231550">
    <property type="component" value="Unassembled WGS sequence"/>
</dbReference>
<reference evidence="1 2" key="1">
    <citation type="submission" date="2017-09" db="EMBL/GenBank/DDBJ databases">
        <title>Depth-based differentiation of microbial function through sediment-hosted aquifers and enrichment of novel symbionts in the deep terrestrial subsurface.</title>
        <authorList>
            <person name="Probst A.J."/>
            <person name="Ladd B."/>
            <person name="Jarett J.K."/>
            <person name="Geller-Mcgrath D.E."/>
            <person name="Sieber C.M."/>
            <person name="Emerson J.B."/>
            <person name="Anantharaman K."/>
            <person name="Thomas B.C."/>
            <person name="Malmstrom R."/>
            <person name="Stieglmeier M."/>
            <person name="Klingl A."/>
            <person name="Woyke T."/>
            <person name="Ryan C.M."/>
            <person name="Banfield J.F."/>
        </authorList>
    </citation>
    <scope>NUCLEOTIDE SEQUENCE [LARGE SCALE GENOMIC DNA]</scope>
    <source>
        <strain evidence="1">CG11_big_fil_rev_8_21_14_0_20_44_10</strain>
    </source>
</reference>
<evidence type="ECO:0000313" key="2">
    <source>
        <dbReference type="Proteomes" id="UP000231550"/>
    </source>
</evidence>
<dbReference type="EMBL" id="PCVN01000117">
    <property type="protein sequence ID" value="PIQ74023.1"/>
    <property type="molecule type" value="Genomic_DNA"/>
</dbReference>